<reference evidence="8 9" key="1">
    <citation type="journal article" date="2010" name="Plant Cell">
        <title>The Chlorella variabilis NC64A genome reveals adaptation to photosymbiosis, coevolution with viruses, and cryptic sex.</title>
        <authorList>
            <person name="Blanc G."/>
            <person name="Duncan G."/>
            <person name="Agarkova I."/>
            <person name="Borodovsky M."/>
            <person name="Gurnon J."/>
            <person name="Kuo A."/>
            <person name="Lindquist E."/>
            <person name="Lucas S."/>
            <person name="Pangilinan J."/>
            <person name="Polle J."/>
            <person name="Salamov A."/>
            <person name="Terry A."/>
            <person name="Yamada T."/>
            <person name="Dunigan D.D."/>
            <person name="Grigoriev I.V."/>
            <person name="Claverie J.M."/>
            <person name="Van Etten J.L."/>
        </authorList>
    </citation>
    <scope>NUCLEOTIDE SEQUENCE [LARGE SCALE GENOMIC DNA]</scope>
    <source>
        <strain evidence="8 9">NC64A</strain>
    </source>
</reference>
<proteinExistence type="inferred from homology"/>
<comment type="similarity">
    <text evidence="1">Belongs to the CWF11 family.</text>
</comment>
<dbReference type="FunFam" id="3.40.50.300:FF:002863">
    <property type="entry name" value="Pre-mRNA-splicing factor cwf11"/>
    <property type="match status" value="1"/>
</dbReference>
<dbReference type="InterPro" id="IPR047187">
    <property type="entry name" value="SF1_C_Upf1"/>
</dbReference>
<dbReference type="OrthoDB" id="1879at2759"/>
<dbReference type="GO" id="GO:0000398">
    <property type="term" value="P:mRNA splicing, via spliceosome"/>
    <property type="evidence" value="ECO:0007669"/>
    <property type="project" value="InterPro"/>
</dbReference>
<comment type="subcellular location">
    <subcellularLocation>
        <location evidence="1">Nucleus</location>
    </subcellularLocation>
</comment>
<evidence type="ECO:0000259" key="5">
    <source>
        <dbReference type="Pfam" id="PF16399"/>
    </source>
</evidence>
<dbReference type="InterPro" id="IPR048966">
    <property type="entry name" value="Aquarius_b-barrel"/>
</dbReference>
<dbReference type="GeneID" id="17358633"/>
<evidence type="ECO:0000259" key="6">
    <source>
        <dbReference type="Pfam" id="PF21143"/>
    </source>
</evidence>
<dbReference type="STRING" id="554065.E1Z3W6"/>
<feature type="domain" description="DNA2/NAM7 helicase helicase" evidence="3">
    <location>
        <begin position="865"/>
        <end position="1161"/>
    </location>
</feature>
<keyword evidence="1" id="KW-0539">Nucleus</keyword>
<dbReference type="InterPro" id="IPR026300">
    <property type="entry name" value="CWF11_fam"/>
</dbReference>
<dbReference type="PIRSF" id="PIRSF038901">
    <property type="entry name" value="AQR_cwf11"/>
    <property type="match status" value="1"/>
</dbReference>
<dbReference type="InterPro" id="IPR048967">
    <property type="entry name" value="Aquarius_insert"/>
</dbReference>
<organism evidence="9">
    <name type="scientific">Chlorella variabilis</name>
    <name type="common">Green alga</name>
    <dbReference type="NCBI Taxonomy" id="554065"/>
    <lineage>
        <taxon>Eukaryota</taxon>
        <taxon>Viridiplantae</taxon>
        <taxon>Chlorophyta</taxon>
        <taxon>core chlorophytes</taxon>
        <taxon>Trebouxiophyceae</taxon>
        <taxon>Chlorellales</taxon>
        <taxon>Chlorellaceae</taxon>
        <taxon>Chlorella clade</taxon>
        <taxon>Chlorella</taxon>
    </lineage>
</organism>
<dbReference type="Gene3D" id="3.40.50.300">
    <property type="entry name" value="P-loop containing nucleotide triphosphate hydrolases"/>
    <property type="match status" value="2"/>
</dbReference>
<evidence type="ECO:0008006" key="10">
    <source>
        <dbReference type="Google" id="ProtNLM"/>
    </source>
</evidence>
<feature type="domain" description="RNA helicase aquarius beta-barrel" evidence="6">
    <location>
        <begin position="526"/>
        <end position="709"/>
    </location>
</feature>
<dbReference type="FunCoup" id="E1Z3W6">
    <property type="interactions" value="1808"/>
</dbReference>
<sequence>MADISADKLTLLAKENWSAGAAGDDGKRPAYKAELVAQIYREELGGDSNKPPTNRRVQLLEISQYLENYLWPHFEAGMAGSAAYQHLMSMVVMVNQKFREQVPGWACFQQQNKDFPTFFQHVLMVKTEQEAGGRMRMHEKVAYLVFAINAFQSLEDEAVRAQVLRLVSLPLWHALSRGRLQLELHDQPQLAKHWRHLAKKEAKAAQQEGHVPVHQRPEATFLPGKPWPQAGQSSLLTEYLEVLSAVVPEEQAMEEDGQEAAVGGSGKLDRQALLYCERFVEFLTDLLSQLPTRRFVHAVLEDRAVLVKCYMSRLYTHPEGRLYVQLVDLLRFYLSFPIHDHTGDPLSEEDVTAAHYEHVQQLQRLFFKHVPKLRELALANCGTVEKREVLRKELAALNPEELRFLVTRQLRCAAVDGLVSDDDPWADDAGFLAEVMIATYEHRRSQAETINEMPLYPTEAVLFDENQVPTMHYTGEGVLALPKLNLQFLTFADYMLRNFNLFRLEATYEIREDIADVLKRVGPYLGDDERVGFSGWARMAQLIDKFAVTEVRKPKVGENKPAAVTAEITINLATLRPDVRAEWDELKQHDVLFLLTIRPPDSITANYMAQSGQGVGKEGGVGVMERSGLQYVRGCEVIELRDEDGKLMNDFTGRVRLDERTPPVGAIRTVTVALDTAQYQMDMNYLAKQQQGGGASEDVYGTFNMLMRRKAKENNFKAVLESIRDLMNEDCVLPPWLHDILLGYGDPGAAQYKHMDGCLQTVDFKDTFLDADHVREAFPGWKIEFRNGSRSPQLERPFRITFPPLKEEEEAVGGKVKRKPADDGAAEQAAGSKGKLVVESYTPVDPGPYPQDLPPQNRVRFTPVQTQAIMSGVQPGLTMVVGPPGTGKTDTAVQIMHILYHNCPSQRTLVVTHSNQALNDLFSKIVERDVPARYLLRLGMGEAELETDLDFSRVGRVNAMLARRLELLAEVERLAKLLKVSESVAYTCETAGHFWLLHVLARWEKFVAQCSTSKSADCVKELFPFTEFFADAAQPLFKGERYEEDMEKAQGCFRHLRTMFRELEEIRPFELLKSSADRVNYLMTKQAKIVAMTCTHAALKRKEFLELGFKYDNLLMEESAQILEIETFIPVLLQRQEDGHNRLKRVILIGDHHQLPPVVKNMAIQQYSHLDQSLFTRFIRLGTPYIELNAQGRARPTLAKLYNWRYRDLGDLPSVSQEPAFVTANPGFALDFQLVDVPDFNGRGESCPLPYFYQNLGEAEYLVSVYQYMRLLGYPAHKVSVLTTYNGQKALLRDVFERRCAHHPAFGRPAKVTTVDKFQGQQNDYVLLSLVRTNHFGHLRDVRRLVVAMSRARLGLYVFGRANLFSNCYELQPTFSQLLARPLQLALVPGEHYGHCSRKLDAVPPVQLVSGVEQMAGIVQFMCQQWEEAAAAWARSSAVQGGSDVAAVAAGAVEQALHATAPAGEGQEGDGEEGEEEEGGSEEEGSSGVDEEEEQQVGTAPMQQG</sequence>
<evidence type="ECO:0000313" key="9">
    <source>
        <dbReference type="Proteomes" id="UP000008141"/>
    </source>
</evidence>
<name>E1Z3W6_CHLVA</name>
<feature type="domain" description="RNA helicase aquarius N-terminal" evidence="5">
    <location>
        <begin position="9"/>
        <end position="443"/>
    </location>
</feature>
<dbReference type="Pfam" id="PF13087">
    <property type="entry name" value="AAA_12"/>
    <property type="match status" value="1"/>
</dbReference>
<dbReference type="KEGG" id="cvr:CHLNCDRAFT_29663"/>
<dbReference type="CDD" id="cd17935">
    <property type="entry name" value="EEXXQc_AQR"/>
    <property type="match status" value="1"/>
</dbReference>
<dbReference type="Pfam" id="PF21143">
    <property type="entry name" value="Aquarius_N_2nd"/>
    <property type="match status" value="1"/>
</dbReference>
<dbReference type="InterPro" id="IPR041677">
    <property type="entry name" value="DNA2/NAM7_AAA_11"/>
</dbReference>
<dbReference type="GO" id="GO:0004386">
    <property type="term" value="F:helicase activity"/>
    <property type="evidence" value="ECO:0007669"/>
    <property type="project" value="InterPro"/>
</dbReference>
<dbReference type="EMBL" id="GL433836">
    <property type="protein sequence ID" value="EFN59246.1"/>
    <property type="molecule type" value="Genomic_DNA"/>
</dbReference>
<dbReference type="GO" id="GO:0003729">
    <property type="term" value="F:mRNA binding"/>
    <property type="evidence" value="ECO:0007669"/>
    <property type="project" value="TreeGrafter"/>
</dbReference>
<gene>
    <name evidence="8" type="ORF">CHLNCDRAFT_29663</name>
</gene>
<dbReference type="PANTHER" id="PTHR10887:SF5">
    <property type="entry name" value="RNA HELICASE AQUARIUS"/>
    <property type="match status" value="1"/>
</dbReference>
<dbReference type="OMA" id="YRVWLDC"/>
<feature type="compositionally biased region" description="Acidic residues" evidence="2">
    <location>
        <begin position="1467"/>
        <end position="1495"/>
    </location>
</feature>
<dbReference type="RefSeq" id="XP_005851348.1">
    <property type="nucleotide sequence ID" value="XM_005851286.1"/>
</dbReference>
<evidence type="ECO:0000313" key="8">
    <source>
        <dbReference type="EMBL" id="EFN59246.1"/>
    </source>
</evidence>
<accession>E1Z3W6</accession>
<feature type="region of interest" description="Disordered" evidence="2">
    <location>
        <begin position="1456"/>
        <end position="1505"/>
    </location>
</feature>
<dbReference type="InterPro" id="IPR032174">
    <property type="entry name" value="Aquarius_N"/>
</dbReference>
<dbReference type="Proteomes" id="UP000008141">
    <property type="component" value="Unassembled WGS sequence"/>
</dbReference>
<dbReference type="SUPFAM" id="SSF52540">
    <property type="entry name" value="P-loop containing nucleoside triphosphate hydrolases"/>
    <property type="match status" value="1"/>
</dbReference>
<evidence type="ECO:0000259" key="7">
    <source>
        <dbReference type="Pfam" id="PF21144"/>
    </source>
</evidence>
<protein>
    <recommendedName>
        <fullName evidence="10">Intron-binding aquarius</fullName>
    </recommendedName>
</protein>
<dbReference type="InParanoid" id="E1Z3W6"/>
<dbReference type="Pfam" id="PF13086">
    <property type="entry name" value="AAA_11"/>
    <property type="match status" value="1"/>
</dbReference>
<dbReference type="PANTHER" id="PTHR10887">
    <property type="entry name" value="DNA2/NAM7 HELICASE FAMILY"/>
    <property type="match status" value="1"/>
</dbReference>
<evidence type="ECO:0000256" key="2">
    <source>
        <dbReference type="SAM" id="MobiDB-lite"/>
    </source>
</evidence>
<dbReference type="Pfam" id="PF21144">
    <property type="entry name" value="Aquarius_N_3rd"/>
    <property type="match status" value="1"/>
</dbReference>
<dbReference type="InterPro" id="IPR027417">
    <property type="entry name" value="P-loop_NTPase"/>
</dbReference>
<keyword evidence="9" id="KW-1185">Reference proteome</keyword>
<evidence type="ECO:0000256" key="1">
    <source>
        <dbReference type="PIRNR" id="PIRNR038901"/>
    </source>
</evidence>
<dbReference type="GO" id="GO:0071013">
    <property type="term" value="C:catalytic step 2 spliceosome"/>
    <property type="evidence" value="ECO:0007669"/>
    <property type="project" value="TreeGrafter"/>
</dbReference>
<dbReference type="CDD" id="cd18808">
    <property type="entry name" value="SF1_C_Upf1"/>
    <property type="match status" value="1"/>
</dbReference>
<dbReference type="InterPro" id="IPR041679">
    <property type="entry name" value="DNA2/NAM7-like_C"/>
</dbReference>
<evidence type="ECO:0000259" key="4">
    <source>
        <dbReference type="Pfam" id="PF13087"/>
    </source>
</evidence>
<dbReference type="Pfam" id="PF16399">
    <property type="entry name" value="Aquarius_N_1st"/>
    <property type="match status" value="1"/>
</dbReference>
<keyword evidence="1" id="KW-0507">mRNA processing</keyword>
<keyword evidence="1" id="KW-0508">mRNA splicing</keyword>
<dbReference type="InterPro" id="IPR045055">
    <property type="entry name" value="DNA2/NAM7-like"/>
</dbReference>
<evidence type="ECO:0000259" key="3">
    <source>
        <dbReference type="Pfam" id="PF13086"/>
    </source>
</evidence>
<dbReference type="eggNOG" id="KOG1806">
    <property type="taxonomic scope" value="Eukaryota"/>
</dbReference>
<feature type="domain" description="DNA2/NAM7 helicase-like C-terminal" evidence="4">
    <location>
        <begin position="1170"/>
        <end position="1362"/>
    </location>
</feature>
<feature type="domain" description="RNA helicase aquarius insertion" evidence="7">
    <location>
        <begin position="759"/>
        <end position="852"/>
    </location>
</feature>
<feature type="region of interest" description="Disordered" evidence="2">
    <location>
        <begin position="809"/>
        <end position="857"/>
    </location>
</feature>